<dbReference type="SUPFAM" id="SSF51182">
    <property type="entry name" value="RmlC-like cupins"/>
    <property type="match status" value="1"/>
</dbReference>
<dbReference type="Proteomes" id="UP000316988">
    <property type="component" value="Unassembled WGS sequence"/>
</dbReference>
<feature type="compositionally biased region" description="Polar residues" evidence="1">
    <location>
        <begin position="176"/>
        <end position="187"/>
    </location>
</feature>
<evidence type="ECO:0000313" key="2">
    <source>
        <dbReference type="EMBL" id="TSD65670.1"/>
    </source>
</evidence>
<feature type="region of interest" description="Disordered" evidence="1">
    <location>
        <begin position="172"/>
        <end position="193"/>
    </location>
</feature>
<dbReference type="InterPro" id="IPR011051">
    <property type="entry name" value="RmlC_Cupin_sf"/>
</dbReference>
<sequence length="193" mass="22099">MLATQCPPEIAEFAERCRERIRNTDDEQRLTQEIARDLTQVLDAGFDLPEELRRPQEERYIMYPLYVSEDDDLSIASAVWNVAQGTPVHGHETWGVVGIYSGQETERQYEKPQREGVPLSALDQAVWSPGQVTVCCTIDDDVHQVWNDGDVPCVGIHVYGRDIGRLERRSYDPETGDQSWFVSTWPTDNDEEK</sequence>
<dbReference type="InterPro" id="IPR014710">
    <property type="entry name" value="RmlC-like_jellyroll"/>
</dbReference>
<protein>
    <recommendedName>
        <fullName evidence="4">Cysteine dioxygenase</fullName>
    </recommendedName>
</protein>
<dbReference type="AlphaFoldDB" id="A0A554SH40"/>
<name>A0A554SH40_9ACTN</name>
<evidence type="ECO:0000256" key="1">
    <source>
        <dbReference type="SAM" id="MobiDB-lite"/>
    </source>
</evidence>
<evidence type="ECO:0000313" key="3">
    <source>
        <dbReference type="Proteomes" id="UP000316988"/>
    </source>
</evidence>
<reference evidence="2 3" key="1">
    <citation type="submission" date="2019-07" db="EMBL/GenBank/DDBJ databases">
        <authorList>
            <person name="Zhao L.H."/>
        </authorList>
    </citation>
    <scope>NUCLEOTIDE SEQUENCE [LARGE SCALE GENOMIC DNA]</scope>
    <source>
        <strain evidence="2 3">Co35</strain>
    </source>
</reference>
<dbReference type="Gene3D" id="2.60.120.10">
    <property type="entry name" value="Jelly Rolls"/>
    <property type="match status" value="1"/>
</dbReference>
<dbReference type="RefSeq" id="WP_143911837.1">
    <property type="nucleotide sequence ID" value="NZ_VLNT01000002.1"/>
</dbReference>
<dbReference type="CDD" id="cd10548">
    <property type="entry name" value="cupin_CDO"/>
    <property type="match status" value="1"/>
</dbReference>
<proteinExistence type="predicted"/>
<comment type="caution">
    <text evidence="2">The sequence shown here is derived from an EMBL/GenBank/DDBJ whole genome shotgun (WGS) entry which is preliminary data.</text>
</comment>
<gene>
    <name evidence="2" type="ORF">FNM00_04415</name>
</gene>
<keyword evidence="3" id="KW-1185">Reference proteome</keyword>
<accession>A0A554SH40</accession>
<dbReference type="OrthoDB" id="7059163at2"/>
<evidence type="ECO:0008006" key="4">
    <source>
        <dbReference type="Google" id="ProtNLM"/>
    </source>
</evidence>
<dbReference type="EMBL" id="VLNT01000002">
    <property type="protein sequence ID" value="TSD65670.1"/>
    <property type="molecule type" value="Genomic_DNA"/>
</dbReference>
<organism evidence="2 3">
    <name type="scientific">Aeromicrobium piscarium</name>
    <dbReference type="NCBI Taxonomy" id="2590901"/>
    <lineage>
        <taxon>Bacteria</taxon>
        <taxon>Bacillati</taxon>
        <taxon>Actinomycetota</taxon>
        <taxon>Actinomycetes</taxon>
        <taxon>Propionibacteriales</taxon>
        <taxon>Nocardioidaceae</taxon>
        <taxon>Aeromicrobium</taxon>
    </lineage>
</organism>